<sequence>MSSDPNEKPATAGERLLHLLKTRGPHSAAALGEMLGTSGENARQQLGKLARQGLVAHRPRPGGVGRPVTEWRLTEAGHQRFPDTHAELAARLIVSVRDTLGEQALERLVDAREAETLALYRRELAACTSLPARVARLAELRAREGYMAEWRFDDDGSLLLIENHCPICSAAHACPALCQSELQVFRAVLGDEVSVERFDHVLAGARRCAYKIISNSGGSAD</sequence>
<proteinExistence type="predicted"/>
<keyword evidence="2" id="KW-1185">Reference proteome</keyword>
<name>A0ABS9PAW9_9GAMM</name>
<dbReference type="RefSeq" id="WP_238977763.1">
    <property type="nucleotide sequence ID" value="NZ_JABFUC010000009.1"/>
</dbReference>
<reference evidence="1 2" key="1">
    <citation type="submission" date="2020-05" db="EMBL/GenBank/DDBJ databases">
        <title>Comparative genomic analysis of denitrifying bacteria from Halomonas genus.</title>
        <authorList>
            <person name="Wang L."/>
            <person name="Shao Z."/>
        </authorList>
    </citation>
    <scope>NUCLEOTIDE SEQUENCE [LARGE SCALE GENOMIC DNA]</scope>
    <source>
        <strain evidence="1 2">A4</strain>
    </source>
</reference>
<dbReference type="Gene3D" id="1.10.10.10">
    <property type="entry name" value="Winged helix-like DNA-binding domain superfamily/Winged helix DNA-binding domain"/>
    <property type="match status" value="1"/>
</dbReference>
<gene>
    <name evidence="1" type="ORF">HOP52_12735</name>
</gene>
<organism evidence="1 2">
    <name type="scientific">Billgrantia campisalis</name>
    <dbReference type="NCBI Taxonomy" id="74661"/>
    <lineage>
        <taxon>Bacteria</taxon>
        <taxon>Pseudomonadati</taxon>
        <taxon>Pseudomonadota</taxon>
        <taxon>Gammaproteobacteria</taxon>
        <taxon>Oceanospirillales</taxon>
        <taxon>Halomonadaceae</taxon>
        <taxon>Billgrantia</taxon>
    </lineage>
</organism>
<dbReference type="InterPro" id="IPR036390">
    <property type="entry name" value="WH_DNA-bd_sf"/>
</dbReference>
<protein>
    <submittedName>
        <fullName evidence="1">Transcriptional regulator</fullName>
    </submittedName>
</protein>
<dbReference type="EMBL" id="JABFUC010000009">
    <property type="protein sequence ID" value="MCG6658619.1"/>
    <property type="molecule type" value="Genomic_DNA"/>
</dbReference>
<dbReference type="SUPFAM" id="SSF46785">
    <property type="entry name" value="Winged helix' DNA-binding domain"/>
    <property type="match status" value="1"/>
</dbReference>
<evidence type="ECO:0000313" key="2">
    <source>
        <dbReference type="Proteomes" id="UP000814385"/>
    </source>
</evidence>
<accession>A0ABS9PAW9</accession>
<dbReference type="Proteomes" id="UP000814385">
    <property type="component" value="Unassembled WGS sequence"/>
</dbReference>
<dbReference type="InterPro" id="IPR036388">
    <property type="entry name" value="WH-like_DNA-bd_sf"/>
</dbReference>
<comment type="caution">
    <text evidence="1">The sequence shown here is derived from an EMBL/GenBank/DDBJ whole genome shotgun (WGS) entry which is preliminary data.</text>
</comment>
<evidence type="ECO:0000313" key="1">
    <source>
        <dbReference type="EMBL" id="MCG6658619.1"/>
    </source>
</evidence>